<protein>
    <submittedName>
        <fullName evidence="5">PSD1 and planctomycete cytochrome C domain-containing protein</fullName>
    </submittedName>
</protein>
<dbReference type="Proteomes" id="UP001597375">
    <property type="component" value="Unassembled WGS sequence"/>
</dbReference>
<dbReference type="PROSITE" id="PS51007">
    <property type="entry name" value="CYTC"/>
    <property type="match status" value="1"/>
</dbReference>
<evidence type="ECO:0000256" key="2">
    <source>
        <dbReference type="ARBA" id="ARBA00023004"/>
    </source>
</evidence>
<feature type="domain" description="Cytochrome c" evidence="4">
    <location>
        <begin position="15"/>
        <end position="116"/>
    </location>
</feature>
<dbReference type="Pfam" id="PF07587">
    <property type="entry name" value="PSD1"/>
    <property type="match status" value="1"/>
</dbReference>
<evidence type="ECO:0000313" key="5">
    <source>
        <dbReference type="EMBL" id="MFD2255113.1"/>
    </source>
</evidence>
<dbReference type="EMBL" id="JBHUIT010000001">
    <property type="protein sequence ID" value="MFD2255113.1"/>
    <property type="molecule type" value="Genomic_DNA"/>
</dbReference>
<organism evidence="5 6">
    <name type="scientific">Luteolibacter algae</name>
    <dbReference type="NCBI Taxonomy" id="454151"/>
    <lineage>
        <taxon>Bacteria</taxon>
        <taxon>Pseudomonadati</taxon>
        <taxon>Verrucomicrobiota</taxon>
        <taxon>Verrucomicrobiia</taxon>
        <taxon>Verrucomicrobiales</taxon>
        <taxon>Verrucomicrobiaceae</taxon>
        <taxon>Luteolibacter</taxon>
    </lineage>
</organism>
<evidence type="ECO:0000256" key="1">
    <source>
        <dbReference type="ARBA" id="ARBA00022723"/>
    </source>
</evidence>
<evidence type="ECO:0000259" key="4">
    <source>
        <dbReference type="PROSITE" id="PS51007"/>
    </source>
</evidence>
<evidence type="ECO:0000256" key="3">
    <source>
        <dbReference type="PROSITE-ProRule" id="PRU00433"/>
    </source>
</evidence>
<keyword evidence="3" id="KW-0349">Heme</keyword>
<keyword evidence="2 3" id="KW-0408">Iron</keyword>
<dbReference type="InterPro" id="IPR022655">
    <property type="entry name" value="DUF1553"/>
</dbReference>
<dbReference type="InterPro" id="IPR011429">
    <property type="entry name" value="Cyt_c_Planctomycete-type"/>
</dbReference>
<reference evidence="6" key="1">
    <citation type="journal article" date="2019" name="Int. J. Syst. Evol. Microbiol.">
        <title>The Global Catalogue of Microorganisms (GCM) 10K type strain sequencing project: providing services to taxonomists for standard genome sequencing and annotation.</title>
        <authorList>
            <consortium name="The Broad Institute Genomics Platform"/>
            <consortium name="The Broad Institute Genome Sequencing Center for Infectious Disease"/>
            <person name="Wu L."/>
            <person name="Ma J."/>
        </authorList>
    </citation>
    <scope>NUCLEOTIDE SEQUENCE [LARGE SCALE GENOMIC DNA]</scope>
    <source>
        <strain evidence="6">CGMCC 4.7106</strain>
    </source>
</reference>
<gene>
    <name evidence="5" type="ORF">ACFSSA_00355</name>
</gene>
<dbReference type="InterPro" id="IPR009056">
    <property type="entry name" value="Cyt_c-like_dom"/>
</dbReference>
<keyword evidence="6" id="KW-1185">Reference proteome</keyword>
<dbReference type="InterPro" id="IPR011444">
    <property type="entry name" value="DUF1549"/>
</dbReference>
<dbReference type="Pfam" id="PF07583">
    <property type="entry name" value="PSCyt2"/>
    <property type="match status" value="1"/>
</dbReference>
<evidence type="ECO:0000313" key="6">
    <source>
        <dbReference type="Proteomes" id="UP001597375"/>
    </source>
</evidence>
<dbReference type="PANTHER" id="PTHR35889:SF3">
    <property type="entry name" value="F-BOX DOMAIN-CONTAINING PROTEIN"/>
    <property type="match status" value="1"/>
</dbReference>
<proteinExistence type="predicted"/>
<name>A0ABW5D225_9BACT</name>
<sequence>MKTLPLIFALIPLAPISLYGEIDFTRDVQPILNSKCVSCHGGVKEAGGVSFIFRDQVLGKGESGKAVVVPGKPGESELIARIVTDDEDDLMPRPDHGPRLSPADVETLRQWISEGAEWGEHWAFVAPKRHDEPSVKNSDWAQNDIDKFILAKLESKGLSPSPKASPSEWLRRASFDLTGLPPSAEELDAFEAAAKKNFTKAVEQETERLLASPGFGERWASVWMDLARYADSEGLGVDKKRDVWKYRDWLINAFNRDLPYDQFTIDQLAGDLVPDSTLEQKVATVFSRLTQSNGEGGTDDEEFRVQAVMDRATTTWETWQGISFGCVQCHSHPYDPIKHEEYYNFLSFFNNTKDSDAGNHSPVIPVPYEVGKYPEANDLLTKIREVEEEIFSAWSEVDQSSEWFPVDQLEASSEKAEMSVVMEEGYAEFRATDNALPSAVYHLLAQKPDGLDKVSAVRLTYLPKNLEKALTDAEWGGQLSNITVHKISPDGTRQNLEFAIAVADEAHPLNDPNGSIKKGGSGWGTYYKFFRPRFVTFVLKESLALGEGDQFEIILANGGKYNSSFPLVAKRGRLALTDDESWIETFRGKEFWERSGELRAASAALRKIPSVKIPIMEERDPAHARVTTFFNRGSWLDKGDVIPFSDTPHVFPPLNAVSAKPSRLDLAKWIASPENPLTARVAVNRFWLELFGVGIVPTPEDFGSAGEKPTHPELLDTLAVQFSTEMNWSVKTLLRKYVTSAAYQQASAVSPGLYEMDADNRLLARGPRQRLTGEMARDAALAVSGLLTDKIGGAPVYPPLPPGVWTPFDKQKWETPAEGDPQRYRRAIYTFWKRSIPYPTFITFDAPSRELCSKRRMPSNTPVQALAVMNDPAFQECTEAFARRMKYQTDGAIEDKISRAYRLSTSRMITRDRLEELKNLFDDLEAQYEADPTLMKNIAGTPDGAAFTVLASVLLNLDEAITR</sequence>
<dbReference type="Pfam" id="PF07635">
    <property type="entry name" value="PSCyt1"/>
    <property type="match status" value="1"/>
</dbReference>
<keyword evidence="1 3" id="KW-0479">Metal-binding</keyword>
<comment type="caution">
    <text evidence="5">The sequence shown here is derived from an EMBL/GenBank/DDBJ whole genome shotgun (WGS) entry which is preliminary data.</text>
</comment>
<accession>A0ABW5D225</accession>
<dbReference type="RefSeq" id="WP_386817775.1">
    <property type="nucleotide sequence ID" value="NZ_JBHUIT010000001.1"/>
</dbReference>
<dbReference type="PANTHER" id="PTHR35889">
    <property type="entry name" value="CYCLOINULO-OLIGOSACCHARIDE FRUCTANOTRANSFERASE-RELATED"/>
    <property type="match status" value="1"/>
</dbReference>